<name>A0A7W9WBH0_9BACT</name>
<gene>
    <name evidence="1" type="ORF">HNQ93_001261</name>
</gene>
<evidence type="ECO:0000313" key="2">
    <source>
        <dbReference type="Proteomes" id="UP000532746"/>
    </source>
</evidence>
<protein>
    <submittedName>
        <fullName evidence="1">Uncharacterized protein</fullName>
    </submittedName>
</protein>
<evidence type="ECO:0000313" key="1">
    <source>
        <dbReference type="EMBL" id="MBB6058415.1"/>
    </source>
</evidence>
<organism evidence="1 2">
    <name type="scientific">Hymenobacter luteus</name>
    <dbReference type="NCBI Taxonomy" id="1411122"/>
    <lineage>
        <taxon>Bacteria</taxon>
        <taxon>Pseudomonadati</taxon>
        <taxon>Bacteroidota</taxon>
        <taxon>Cytophagia</taxon>
        <taxon>Cytophagales</taxon>
        <taxon>Hymenobacteraceae</taxon>
        <taxon>Hymenobacter</taxon>
    </lineage>
</organism>
<dbReference type="EMBL" id="JACHGG010000002">
    <property type="protein sequence ID" value="MBB6058415.1"/>
    <property type="molecule type" value="Genomic_DNA"/>
</dbReference>
<sequence length="118" mass="14094">MYQLTFRGRWLSINAAYNKHYQQRNKVKNEYKELFRPLLLQAQIPPLLAFRLHIEYNSRMDCDNLTAGSKVFYDLIREMKIIKEDNKHIYRGITIVPNLLLPHNTYQITILPVEETIS</sequence>
<reference evidence="1 2" key="1">
    <citation type="submission" date="2020-08" db="EMBL/GenBank/DDBJ databases">
        <title>Genomic Encyclopedia of Type Strains, Phase IV (KMG-IV): sequencing the most valuable type-strain genomes for metagenomic binning, comparative biology and taxonomic classification.</title>
        <authorList>
            <person name="Goeker M."/>
        </authorList>
    </citation>
    <scope>NUCLEOTIDE SEQUENCE [LARGE SCALE GENOMIC DNA]</scope>
    <source>
        <strain evidence="1 2">DSM 26718</strain>
    </source>
</reference>
<accession>A0A7W9WBH0</accession>
<keyword evidence="2" id="KW-1185">Reference proteome</keyword>
<proteinExistence type="predicted"/>
<dbReference type="AlphaFoldDB" id="A0A7W9WBH0"/>
<comment type="caution">
    <text evidence="1">The sequence shown here is derived from an EMBL/GenBank/DDBJ whole genome shotgun (WGS) entry which is preliminary data.</text>
</comment>
<dbReference type="Proteomes" id="UP000532746">
    <property type="component" value="Unassembled WGS sequence"/>
</dbReference>